<protein>
    <submittedName>
        <fullName evidence="2">Uncharacterized protein</fullName>
    </submittedName>
</protein>
<proteinExistence type="predicted"/>
<evidence type="ECO:0000256" key="1">
    <source>
        <dbReference type="SAM" id="MobiDB-lite"/>
    </source>
</evidence>
<dbReference type="Proteomes" id="UP001055101">
    <property type="component" value="Unassembled WGS sequence"/>
</dbReference>
<dbReference type="EMBL" id="BPRA01000028">
    <property type="protein sequence ID" value="GJE57743.1"/>
    <property type="molecule type" value="Genomic_DNA"/>
</dbReference>
<accession>A0ABQ4TUT8</accession>
<sequence>MPVEGSAINGPYPPDSSDLQRRIKENPDAVAAEAKAKLHTIQAGYRRDLYALLAMIVGVGRHYYLNYKAWKLFFDQPFFQTGKIKPKARTHHTDALRHTMNFVFDAKSKQARSRTGKYAAALREIMILGVPVHLVAQEIEQAGGIEKLYEAHLEREAHKPKEGRDQARTEEEFMATAQYCNLEGDKAITMENMTFRDLEDGGEEESDVQNDGIDGLKGEGEMDDPLDIYEDAELRQDLVPARGRDPDGRLTVELEATGERQERFLGLRKGKRFVIYGHCPGRTDDDWQRLKIDQVIWKPRSR</sequence>
<comment type="caution">
    <text evidence="2">The sequence shown here is derived from an EMBL/GenBank/DDBJ whole genome shotgun (WGS) entry which is preliminary data.</text>
</comment>
<keyword evidence="3" id="KW-1185">Reference proteome</keyword>
<reference evidence="2" key="2">
    <citation type="submission" date="2021-08" db="EMBL/GenBank/DDBJ databases">
        <authorList>
            <person name="Tani A."/>
            <person name="Ola A."/>
            <person name="Ogura Y."/>
            <person name="Katsura K."/>
            <person name="Hayashi T."/>
        </authorList>
    </citation>
    <scope>NUCLEOTIDE SEQUENCE</scope>
    <source>
        <strain evidence="2">DSM 23674</strain>
    </source>
</reference>
<organism evidence="2 3">
    <name type="scientific">Methylobacterium thuringiense</name>
    <dbReference type="NCBI Taxonomy" id="1003091"/>
    <lineage>
        <taxon>Bacteria</taxon>
        <taxon>Pseudomonadati</taxon>
        <taxon>Pseudomonadota</taxon>
        <taxon>Alphaproteobacteria</taxon>
        <taxon>Hyphomicrobiales</taxon>
        <taxon>Methylobacteriaceae</taxon>
        <taxon>Methylobacterium</taxon>
    </lineage>
</organism>
<name>A0ABQ4TUT8_9HYPH</name>
<reference evidence="2" key="1">
    <citation type="journal article" date="2021" name="Front. Microbiol.">
        <title>Comprehensive Comparative Genomics and Phenotyping of Methylobacterium Species.</title>
        <authorList>
            <person name="Alessa O."/>
            <person name="Ogura Y."/>
            <person name="Fujitani Y."/>
            <person name="Takami H."/>
            <person name="Hayashi T."/>
            <person name="Sahin N."/>
            <person name="Tani A."/>
        </authorList>
    </citation>
    <scope>NUCLEOTIDE SEQUENCE</scope>
    <source>
        <strain evidence="2">DSM 23674</strain>
    </source>
</reference>
<evidence type="ECO:0000313" key="3">
    <source>
        <dbReference type="Proteomes" id="UP001055101"/>
    </source>
</evidence>
<gene>
    <name evidence="2" type="ORF">EKPJFOCH_4261</name>
</gene>
<evidence type="ECO:0000313" key="2">
    <source>
        <dbReference type="EMBL" id="GJE57743.1"/>
    </source>
</evidence>
<feature type="region of interest" description="Disordered" evidence="1">
    <location>
        <begin position="200"/>
        <end position="219"/>
    </location>
</feature>